<protein>
    <submittedName>
        <fullName evidence="3">DegV family EDD domain-containing protein</fullName>
    </submittedName>
</protein>
<dbReference type="KEGG" id="cans:GP473_02760"/>
<dbReference type="Proteomes" id="UP000515275">
    <property type="component" value="Chromosome"/>
</dbReference>
<keyword evidence="1" id="KW-0446">Lipid-binding</keyword>
<name>A0A7G7YML9_9CORY</name>
<dbReference type="InterPro" id="IPR043168">
    <property type="entry name" value="DegV_C"/>
</dbReference>
<dbReference type="PROSITE" id="PS51482">
    <property type="entry name" value="DEGV"/>
    <property type="match status" value="1"/>
</dbReference>
<dbReference type="RefSeq" id="WP_186277099.1">
    <property type="nucleotide sequence ID" value="NZ_CP046883.1"/>
</dbReference>
<feature type="region of interest" description="Disordered" evidence="2">
    <location>
        <begin position="282"/>
        <end position="338"/>
    </location>
</feature>
<dbReference type="PANTHER" id="PTHR33434">
    <property type="entry name" value="DEGV DOMAIN-CONTAINING PROTEIN DR_1986-RELATED"/>
    <property type="match status" value="1"/>
</dbReference>
<dbReference type="InterPro" id="IPR003797">
    <property type="entry name" value="DegV"/>
</dbReference>
<accession>A0A7G7YML9</accession>
<organism evidence="3 4">
    <name type="scientific">Corynebacterium anserum</name>
    <dbReference type="NCBI Taxonomy" id="2684406"/>
    <lineage>
        <taxon>Bacteria</taxon>
        <taxon>Bacillati</taxon>
        <taxon>Actinomycetota</taxon>
        <taxon>Actinomycetes</taxon>
        <taxon>Mycobacteriales</taxon>
        <taxon>Corynebacteriaceae</taxon>
        <taxon>Corynebacterium</taxon>
    </lineage>
</organism>
<proteinExistence type="predicted"/>
<dbReference type="Pfam" id="PF02645">
    <property type="entry name" value="DegV"/>
    <property type="match status" value="1"/>
</dbReference>
<feature type="compositionally biased region" description="Basic and acidic residues" evidence="2">
    <location>
        <begin position="282"/>
        <end position="296"/>
    </location>
</feature>
<dbReference type="PANTHER" id="PTHR33434:SF2">
    <property type="entry name" value="FATTY ACID-BINDING PROTEIN TM_1468"/>
    <property type="match status" value="1"/>
</dbReference>
<dbReference type="Gene3D" id="3.40.50.10440">
    <property type="entry name" value="Dihydroxyacetone kinase, domain 1"/>
    <property type="match status" value="1"/>
</dbReference>
<evidence type="ECO:0000313" key="4">
    <source>
        <dbReference type="Proteomes" id="UP000515275"/>
    </source>
</evidence>
<evidence type="ECO:0000256" key="1">
    <source>
        <dbReference type="ARBA" id="ARBA00023121"/>
    </source>
</evidence>
<dbReference type="NCBIfam" id="TIGR00762">
    <property type="entry name" value="DegV"/>
    <property type="match status" value="1"/>
</dbReference>
<sequence>MTVHVVTDSSSCLPKELAEQSKVSVLDLHTDGEGTDRTTAGLGALELTACYARLLERGGDAGVVAIHLSKELSATWSNAVSAAGIFDGKVRVMDTNTAGMVNGFAALKAAEIAQAGGSLEDCFRAAQRVIDESNLWLYVHRLDAIRKGGRLSTGQTLLTTALAIKPILRLEDGRIALAAKTRTQGKAMDKLVNMVTEVVIEEATRAAVRGESPRRIRVAVHENEAVDVAEKLIASMQERVEELRIHASSHDGPFAIPDGSEKKKERLILAKEKARIRDMVKAEKTKTDKVHTDKAKAQKVGTEQGKSGDHKDRSGGFQAVDASGVAQRDETESMESIAGTHYDPADIAIPDVEFSRIQISDVLSVHTGPSSIAVTTVFW</sequence>
<dbReference type="SUPFAM" id="SSF82549">
    <property type="entry name" value="DAK1/DegV-like"/>
    <property type="match status" value="1"/>
</dbReference>
<gene>
    <name evidence="3" type="ORF">GP473_02760</name>
</gene>
<dbReference type="EMBL" id="CP046883">
    <property type="protein sequence ID" value="QNH95739.1"/>
    <property type="molecule type" value="Genomic_DNA"/>
</dbReference>
<reference evidence="3 4" key="1">
    <citation type="submission" date="2019-12" db="EMBL/GenBank/DDBJ databases">
        <title>Corynebacterium sp. nov., isolated from feces of the Anser Albifrons in China.</title>
        <authorList>
            <person name="Liu Q."/>
        </authorList>
    </citation>
    <scope>NUCLEOTIDE SEQUENCE [LARGE SCALE GENOMIC DNA]</scope>
    <source>
        <strain evidence="3 4">23H37-10</strain>
    </source>
</reference>
<dbReference type="AlphaFoldDB" id="A0A7G7YML9"/>
<keyword evidence="4" id="KW-1185">Reference proteome</keyword>
<dbReference type="InterPro" id="IPR050270">
    <property type="entry name" value="DegV_domain_contain"/>
</dbReference>
<dbReference type="Gene3D" id="3.30.1180.10">
    <property type="match status" value="1"/>
</dbReference>
<dbReference type="GO" id="GO:0008289">
    <property type="term" value="F:lipid binding"/>
    <property type="evidence" value="ECO:0007669"/>
    <property type="project" value="UniProtKB-KW"/>
</dbReference>
<evidence type="ECO:0000313" key="3">
    <source>
        <dbReference type="EMBL" id="QNH95739.1"/>
    </source>
</evidence>
<evidence type="ECO:0000256" key="2">
    <source>
        <dbReference type="SAM" id="MobiDB-lite"/>
    </source>
</evidence>